<evidence type="ECO:0000313" key="1">
    <source>
        <dbReference type="EMBL" id="REH43628.1"/>
    </source>
</evidence>
<keyword evidence="2" id="KW-1185">Reference proteome</keyword>
<proteinExistence type="predicted"/>
<dbReference type="AlphaFoldDB" id="A0A3E0HEJ4"/>
<dbReference type="OrthoDB" id="4290974at2"/>
<evidence type="ECO:0000313" key="2">
    <source>
        <dbReference type="Proteomes" id="UP000256269"/>
    </source>
</evidence>
<dbReference type="EMBL" id="QUNO01000009">
    <property type="protein sequence ID" value="REH43628.1"/>
    <property type="molecule type" value="Genomic_DNA"/>
</dbReference>
<dbReference type="InterPro" id="IPR046193">
    <property type="entry name" value="DUF6221"/>
</dbReference>
<reference evidence="1 2" key="1">
    <citation type="submission" date="2018-08" db="EMBL/GenBank/DDBJ databases">
        <title>Genomic Encyclopedia of Archaeal and Bacterial Type Strains, Phase II (KMG-II): from individual species to whole genera.</title>
        <authorList>
            <person name="Goeker M."/>
        </authorList>
    </citation>
    <scope>NUCLEOTIDE SEQUENCE [LARGE SCALE GENOMIC DNA]</scope>
    <source>
        <strain evidence="1 2">DSM 45791</strain>
    </source>
</reference>
<dbReference type="RefSeq" id="WP_116177072.1">
    <property type="nucleotide sequence ID" value="NZ_CP144375.1"/>
</dbReference>
<organism evidence="1 2">
    <name type="scientific">Kutzneria buriramensis</name>
    <dbReference type="NCBI Taxonomy" id="1045776"/>
    <lineage>
        <taxon>Bacteria</taxon>
        <taxon>Bacillati</taxon>
        <taxon>Actinomycetota</taxon>
        <taxon>Actinomycetes</taxon>
        <taxon>Pseudonocardiales</taxon>
        <taxon>Pseudonocardiaceae</taxon>
        <taxon>Kutzneria</taxon>
    </lineage>
</organism>
<comment type="caution">
    <text evidence="1">The sequence shown here is derived from an EMBL/GenBank/DDBJ whole genome shotgun (WGS) entry which is preliminary data.</text>
</comment>
<gene>
    <name evidence="1" type="ORF">BCF44_109171</name>
</gene>
<name>A0A3E0HEJ4_9PSEU</name>
<accession>A0A3E0HEJ4</accession>
<dbReference type="Proteomes" id="UP000256269">
    <property type="component" value="Unassembled WGS sequence"/>
</dbReference>
<sequence>MDELIEFLNLRYKEDADIALDVPNQRWEATPSWGVQTFSGKVGPFKITPEPVADSCRMPGAAAHMARHDPDRELREVMAKRRVVEHYVATRRALAAAEGTPLEAALKIRLGAYENAVRILGAVYADHADYRMEWAA</sequence>
<protein>
    <submittedName>
        <fullName evidence="1">Uncharacterized protein</fullName>
    </submittedName>
</protein>
<dbReference type="Pfam" id="PF19730">
    <property type="entry name" value="DUF6221"/>
    <property type="match status" value="1"/>
</dbReference>